<sequence>MSVDKIEDSPLFREDTMIIPLICLAYEKIIISNNGPITKHMLRSIGTYVDLGLAKNIYEAKMNIIKHISVICDDFWLSRRPLIFGGYHRDFFAKMSFKDIDLRFEDEFDVIDFIKKFKLSCNIKIKNSSYTNKGCYSMYVQHINIPQANVQIDATFCESQSSQKISNKRYDFDVNMLKSARLHDDEYYTSSLVSLNPNCKVTDIIDNCVKRQFIVLDYNGRPELDHSTEEYIYPVYIPDKEINSDSIICINRFNKRGKKLLKRIRKMKSRGWICINLECENPQCVLASDDCAKKYVEHLKEKTKVKI</sequence>
<name>M1PI40_9VIRU</name>
<protein>
    <submittedName>
        <fullName evidence="1">Uncharacterized protein</fullName>
    </submittedName>
</protein>
<evidence type="ECO:0000313" key="2">
    <source>
        <dbReference type="Proteomes" id="UP000241071"/>
    </source>
</evidence>
<dbReference type="EMBL" id="KC008572">
    <property type="protein sequence ID" value="AGF85773.1"/>
    <property type="molecule type" value="Genomic_DNA"/>
</dbReference>
<reference evidence="1 2" key="1">
    <citation type="submission" date="2012-10" db="EMBL/GenBank/DDBJ databases">
        <title>Complete genome sequence of Moumouvirus goulette.</title>
        <authorList>
            <person name="Fournous G."/>
            <person name="Bougalmi M."/>
            <person name="Colson P."/>
        </authorList>
    </citation>
    <scope>NUCLEOTIDE SEQUENCE [LARGE SCALE GENOMIC DNA]</scope>
</reference>
<proteinExistence type="predicted"/>
<gene>
    <name evidence="1" type="ORF">glt_00970</name>
</gene>
<evidence type="ECO:0000313" key="1">
    <source>
        <dbReference type="EMBL" id="AGF85773.1"/>
    </source>
</evidence>
<keyword evidence="2" id="KW-1185">Reference proteome</keyword>
<dbReference type="Proteomes" id="UP000241071">
    <property type="component" value="Segment"/>
</dbReference>
<dbReference type="Pfam" id="PF19073">
    <property type="entry name" value="DUF5769"/>
    <property type="match status" value="1"/>
</dbReference>
<accession>M1PI40</accession>
<organism evidence="1 2">
    <name type="scientific">Moumouvirus goulette</name>
    <dbReference type="NCBI Taxonomy" id="1247379"/>
    <lineage>
        <taxon>Viruses</taxon>
        <taxon>Varidnaviria</taxon>
        <taxon>Bamfordvirae</taxon>
        <taxon>Nucleocytoviricota</taxon>
        <taxon>Megaviricetes</taxon>
        <taxon>Imitervirales</taxon>
        <taxon>Mimiviridae</taxon>
        <taxon>Megamimivirinae</taxon>
        <taxon>Moumouvirus</taxon>
        <taxon>Moumouvirus goulettemassiliense</taxon>
    </lineage>
</organism>
<dbReference type="InterPro" id="IPR043908">
    <property type="entry name" value="DUF5769"/>
</dbReference>